<reference evidence="4" key="1">
    <citation type="journal article" date="2021" name="Genome Biol. Evol.">
        <title>The assembled and annotated genome of the fairy-ring fungus Marasmius oreades.</title>
        <authorList>
            <person name="Hiltunen M."/>
            <person name="Ament-Velasquez S.L."/>
            <person name="Johannesson H."/>
        </authorList>
    </citation>
    <scope>NUCLEOTIDE SEQUENCE</scope>
    <source>
        <strain evidence="4">03SP1</strain>
    </source>
</reference>
<dbReference type="CDD" id="cd00821">
    <property type="entry name" value="PH"/>
    <property type="match status" value="1"/>
</dbReference>
<evidence type="ECO:0000313" key="5">
    <source>
        <dbReference type="Proteomes" id="UP001049176"/>
    </source>
</evidence>
<dbReference type="PROSITE" id="PS50003">
    <property type="entry name" value="PH_DOMAIN"/>
    <property type="match status" value="1"/>
</dbReference>
<evidence type="ECO:0000256" key="1">
    <source>
        <dbReference type="SAM" id="Coils"/>
    </source>
</evidence>
<dbReference type="Proteomes" id="UP001049176">
    <property type="component" value="Chromosome 1"/>
</dbReference>
<organism evidence="4 5">
    <name type="scientific">Marasmius oreades</name>
    <name type="common">fairy-ring Marasmius</name>
    <dbReference type="NCBI Taxonomy" id="181124"/>
    <lineage>
        <taxon>Eukaryota</taxon>
        <taxon>Fungi</taxon>
        <taxon>Dikarya</taxon>
        <taxon>Basidiomycota</taxon>
        <taxon>Agaricomycotina</taxon>
        <taxon>Agaricomycetes</taxon>
        <taxon>Agaricomycetidae</taxon>
        <taxon>Agaricales</taxon>
        <taxon>Marasmiineae</taxon>
        <taxon>Marasmiaceae</taxon>
        <taxon>Marasmius</taxon>
    </lineage>
</organism>
<evidence type="ECO:0000256" key="2">
    <source>
        <dbReference type="SAM" id="MobiDB-lite"/>
    </source>
</evidence>
<feature type="region of interest" description="Disordered" evidence="2">
    <location>
        <begin position="89"/>
        <end position="112"/>
    </location>
</feature>
<feature type="coiled-coil region" evidence="1">
    <location>
        <begin position="687"/>
        <end position="714"/>
    </location>
</feature>
<evidence type="ECO:0000259" key="3">
    <source>
        <dbReference type="PROSITE" id="PS50003"/>
    </source>
</evidence>
<comment type="caution">
    <text evidence="4">The sequence shown here is derived from an EMBL/GenBank/DDBJ whole genome shotgun (WGS) entry which is preliminary data.</text>
</comment>
<evidence type="ECO:0000313" key="4">
    <source>
        <dbReference type="EMBL" id="KAG7098844.1"/>
    </source>
</evidence>
<gene>
    <name evidence="4" type="ORF">E1B28_000747</name>
</gene>
<sequence length="756" mass="84954">MLGPREMEGTKSTKQLIHRYESLQYTPFVSKPASSPSVFKRLSSLSTKTDKSAVRQSFRNLMGLLKKANNKLKAEPNHQKNYIHDLTVPGDTAPLPMERTASQSSASSTGSTRSGPLLYLSRIHHHSWIPCFATLEETRILLSWSTEQESDQYSVLLKHCIDVRSLTQNQVDVEDITLPPPIERDEDYKVFEILYQNEPREIFAVISTRERARWISCIWDAVLSAQEAKSAFRQSLVDQTFKKSTLDTAKPLPDVGERALPMTPIEPLDVATFEPSIPNTGSNVTYAEVTALAVDVQNPSIATSSNHPLPFNEPSLDRRSTNTLESIPMRHLDSGQSAGYSIIDAYHDESRLTDHTPHPVNSLVSSDFKVLQDHLTRLADREQLDDKFLSLQLNIQNIPKELARSMNLRNEHVVTTLEHITHLVSNADSQFSNTHAMLQSIDEKLQGMEARSEEQVPREHSDNAQTLQALEALRTSLASELAQVLGKLEDVAKLSAAVSQRVESPSSSAPLMQPEVAEILKILKEEETHRMAQTQQQADSVRYLNELNIWLEAFVNNGTSHIHGMSASLKRLCDGLGLYADGSDQGKNLIASVHQLVQDTRVREQHAATLQETVNSIAIHLNSSVGHIVSPQTLAQLMDKHRQEHEVLLKTLTEELSQEIRGERLRFVEAMKEATAINVHMHVEEFKKELKREVHGMTQEVSRLYREKQNMENQIAELFAFHAKQRSGIPKGINSNHIPPDYGGIPRYRASPSDRG</sequence>
<proteinExistence type="predicted"/>
<dbReference type="OrthoDB" id="2261329at2759"/>
<feature type="compositionally biased region" description="Low complexity" evidence="2">
    <location>
        <begin position="99"/>
        <end position="112"/>
    </location>
</feature>
<name>A0A9P7V1Z7_9AGAR</name>
<dbReference type="GeneID" id="66069823"/>
<dbReference type="SUPFAM" id="SSF50729">
    <property type="entry name" value="PH domain-like"/>
    <property type="match status" value="1"/>
</dbReference>
<dbReference type="InterPro" id="IPR001849">
    <property type="entry name" value="PH_domain"/>
</dbReference>
<feature type="domain" description="PH" evidence="3">
    <location>
        <begin position="110"/>
        <end position="223"/>
    </location>
</feature>
<protein>
    <recommendedName>
        <fullName evidence="3">PH domain-containing protein</fullName>
    </recommendedName>
</protein>
<accession>A0A9P7V1Z7</accession>
<keyword evidence="1" id="KW-0175">Coiled coil</keyword>
<keyword evidence="5" id="KW-1185">Reference proteome</keyword>
<dbReference type="SMART" id="SM00233">
    <property type="entry name" value="PH"/>
    <property type="match status" value="1"/>
</dbReference>
<dbReference type="AlphaFoldDB" id="A0A9P7V1Z7"/>
<dbReference type="KEGG" id="more:E1B28_000747"/>
<dbReference type="EMBL" id="CM032181">
    <property type="protein sequence ID" value="KAG7098844.1"/>
    <property type="molecule type" value="Genomic_DNA"/>
</dbReference>
<feature type="region of interest" description="Disordered" evidence="2">
    <location>
        <begin position="730"/>
        <end position="756"/>
    </location>
</feature>
<dbReference type="RefSeq" id="XP_043015314.1">
    <property type="nucleotide sequence ID" value="XM_043146611.1"/>
</dbReference>